<dbReference type="SMART" id="SM00028">
    <property type="entry name" value="TPR"/>
    <property type="match status" value="5"/>
</dbReference>
<dbReference type="SMART" id="SM00671">
    <property type="entry name" value="SEL1"/>
    <property type="match status" value="20"/>
</dbReference>
<dbReference type="InterPro" id="IPR011009">
    <property type="entry name" value="Kinase-like_dom_sf"/>
</dbReference>
<evidence type="ECO:0000313" key="3">
    <source>
        <dbReference type="EMBL" id="KAK8899031.1"/>
    </source>
</evidence>
<reference evidence="3 4" key="1">
    <citation type="submission" date="2024-04" db="EMBL/GenBank/DDBJ databases">
        <title>Tritrichomonas musculus Genome.</title>
        <authorList>
            <person name="Alves-Ferreira E."/>
            <person name="Grigg M."/>
            <person name="Lorenzi H."/>
            <person name="Galac M."/>
        </authorList>
    </citation>
    <scope>NUCLEOTIDE SEQUENCE [LARGE SCALE GENOMIC DNA]</scope>
    <source>
        <strain evidence="3 4">EAF2021</strain>
    </source>
</reference>
<keyword evidence="4" id="KW-1185">Reference proteome</keyword>
<dbReference type="Gene3D" id="1.10.510.10">
    <property type="entry name" value="Transferase(Phosphotransferase) domain 1"/>
    <property type="match status" value="1"/>
</dbReference>
<comment type="caution">
    <text evidence="3">The sequence shown here is derived from an EMBL/GenBank/DDBJ whole genome shotgun (WGS) entry which is preliminary data.</text>
</comment>
<organism evidence="3 4">
    <name type="scientific">Tritrichomonas musculus</name>
    <dbReference type="NCBI Taxonomy" id="1915356"/>
    <lineage>
        <taxon>Eukaryota</taxon>
        <taxon>Metamonada</taxon>
        <taxon>Parabasalia</taxon>
        <taxon>Tritrichomonadida</taxon>
        <taxon>Tritrichomonadidae</taxon>
        <taxon>Tritrichomonas</taxon>
    </lineage>
</organism>
<dbReference type="Pfam" id="PF08238">
    <property type="entry name" value="Sel1"/>
    <property type="match status" value="19"/>
</dbReference>
<dbReference type="PANTHER" id="PTHR11102:SF160">
    <property type="entry name" value="ERAD-ASSOCIATED E3 UBIQUITIN-PROTEIN LIGASE COMPONENT HRD3"/>
    <property type="match status" value="1"/>
</dbReference>
<dbReference type="InterPro" id="IPR019734">
    <property type="entry name" value="TPR_rpt"/>
</dbReference>
<dbReference type="Proteomes" id="UP001470230">
    <property type="component" value="Unassembled WGS sequence"/>
</dbReference>
<dbReference type="PROSITE" id="PS50011">
    <property type="entry name" value="PROTEIN_KINASE_DOM"/>
    <property type="match status" value="1"/>
</dbReference>
<dbReference type="EMBL" id="JAPFFF010000001">
    <property type="protein sequence ID" value="KAK8899031.1"/>
    <property type="molecule type" value="Genomic_DNA"/>
</dbReference>
<dbReference type="SUPFAM" id="SSF56112">
    <property type="entry name" value="Protein kinase-like (PK-like)"/>
    <property type="match status" value="1"/>
</dbReference>
<sequence length="1384" mass="162503">MITKLTEFQKIFNDHQIIFSTSNHNKIIKGFTCHLITEKSQADDLQNLLNKSEIIMIDEIDEQNDQYFVIFVDNAIIFIHEIDLLSNLFIKKERYCTIIASEKINKELLSHELHLDFCEDIEEYEKQFYNEIINKFSENFSISKRNQKFVKEIWKLISPSFSAYFINKSYKKLEQNKISKTKIEINDLNEDDIIHLNLLGNTYTSSVELIYHIELGQLFALKSFRDSEGEKLYKRELKNYERICHPALPRFYGKIEKGENRYLIIEYIRGKSLANIDTKNLKPEEKINFIFQIMFIIEYLQNESLIYRDLKPNNFIVDEEKRVILIDFDRMIGIDEQENPKEDSTKDFDNIYQAPEVRNGIVTKYTYEEDVYSLGFLIYFIFFGKDPEIIKEEKTKRTLHPFDEFSGDYFKLRDICTICTSEDPSKRPKITKLIDLFYEIFSSFMQKEAGSFDLSEVTINYNKNKYFPYWILFNKYDNSKFQKQFEMFYSNENINQNLRNYIEEYSNYLNINHLISQFFLGIEYYPKEYFLENIRNFIHFFEIPENSKSQFCLGYIYLIGDYTSRDINKAIHYLTLAAKKNNAKAQNILGNIYYKGKYILRDINKAIHYYSLAANQNNSNAQNNLGNIYYEGKYISRNINKAIHYFTLAANQNDIDAQAILGSIYYEGKYILRDINKAIHYLTLAANQNDAIAQNNLGKIYYESKYILRDINKAIHYYSLAANQNDENARTILGTIYYEGKYIPRDINKAIHYYSLAANQNYAIAQTNLGIIYYEGKYIPRDINKAIHYYSLAANQNNANAQNNLGNIYYEGKYISRDINKAIHYYSLAANQNNSNAQNNLGNIYYEGKYILRDINKAIHYLTLAAKQNNAEAQNILGNIYYKGKYISRDINKAIHYYSLAAKQNISKAQNILGNIYYVGKYISRDINKAIHYYSLSANQNNAIAQTNLGIIYYEGKYILRDINKAIHYLILAANQNNAHAQTNLGIIYSEGEYTLRDINKAIHYLTLAANQNYAIAQTNLGFIYSEGEYISRDINKAIHYLTLAAKQNYVIAQTNLGTIYYEGKYISRDINKSIYYYSLAANQNYVIAQTNLGIIYYEGKYISRDINKAIHYFTLAANQNHASAQYLLGFIFFTENYNHENAKKGRYYLMMASKNRYKEAHFHVGFLYHEGKYVDQDIEKAVHYYKEGSSFNDQYAKNNLGIIYKNGFHDKIQPKIGLAIEYFEEAIRQKNDAVSMYNLSNIYMYDERVNQNIAKSIEMLIKSFNQGFQPSIVLLSIELIKKTINFNNFNYAKIKEEIDKYKDTTDKLKMGIQQIIFFFKLYDANIFEEIYNNYRKIEYLYDITLCPIASNKMVIRNKKDPPPGIKLPPPISSLFYEGFGIEI</sequence>
<evidence type="ECO:0000313" key="4">
    <source>
        <dbReference type="Proteomes" id="UP001470230"/>
    </source>
</evidence>
<dbReference type="InterPro" id="IPR008271">
    <property type="entry name" value="Ser/Thr_kinase_AS"/>
</dbReference>
<dbReference type="Pfam" id="PF00069">
    <property type="entry name" value="Pkinase"/>
    <property type="match status" value="1"/>
</dbReference>
<dbReference type="CDD" id="cd00180">
    <property type="entry name" value="PKc"/>
    <property type="match status" value="1"/>
</dbReference>
<dbReference type="PANTHER" id="PTHR11102">
    <property type="entry name" value="SEL-1-LIKE PROTEIN"/>
    <property type="match status" value="1"/>
</dbReference>
<dbReference type="InterPro" id="IPR050767">
    <property type="entry name" value="Sel1_AlgK"/>
</dbReference>
<proteinExistence type="inferred from homology"/>
<comment type="similarity">
    <text evidence="1">Belongs to the sel-1 family.</text>
</comment>
<name>A0ABR2L7R0_9EUKA</name>
<dbReference type="SMART" id="SM00220">
    <property type="entry name" value="S_TKc"/>
    <property type="match status" value="1"/>
</dbReference>
<accession>A0ABR2L7R0</accession>
<dbReference type="SUPFAM" id="SSF81901">
    <property type="entry name" value="HCP-like"/>
    <property type="match status" value="4"/>
</dbReference>
<evidence type="ECO:0000256" key="1">
    <source>
        <dbReference type="ARBA" id="ARBA00038101"/>
    </source>
</evidence>
<dbReference type="InterPro" id="IPR011990">
    <property type="entry name" value="TPR-like_helical_dom_sf"/>
</dbReference>
<gene>
    <name evidence="3" type="ORF">M9Y10_001328</name>
</gene>
<dbReference type="Gene3D" id="1.25.40.10">
    <property type="entry name" value="Tetratricopeptide repeat domain"/>
    <property type="match status" value="5"/>
</dbReference>
<dbReference type="PROSITE" id="PS00108">
    <property type="entry name" value="PROTEIN_KINASE_ST"/>
    <property type="match status" value="1"/>
</dbReference>
<evidence type="ECO:0000259" key="2">
    <source>
        <dbReference type="PROSITE" id="PS50011"/>
    </source>
</evidence>
<feature type="domain" description="Protein kinase" evidence="2">
    <location>
        <begin position="193"/>
        <end position="441"/>
    </location>
</feature>
<protein>
    <recommendedName>
        <fullName evidence="2">Protein kinase domain-containing protein</fullName>
    </recommendedName>
</protein>
<dbReference type="InterPro" id="IPR006597">
    <property type="entry name" value="Sel1-like"/>
</dbReference>
<dbReference type="InterPro" id="IPR000719">
    <property type="entry name" value="Prot_kinase_dom"/>
</dbReference>